<dbReference type="GO" id="GO:0015074">
    <property type="term" value="P:DNA integration"/>
    <property type="evidence" value="ECO:0007669"/>
    <property type="project" value="InterPro"/>
</dbReference>
<dbReference type="PANTHER" id="PTHR37984">
    <property type="entry name" value="PROTEIN CBG26694"/>
    <property type="match status" value="1"/>
</dbReference>
<name>A0AAV0K240_9ROSI</name>
<dbReference type="Proteomes" id="UP001154282">
    <property type="component" value="Unassembled WGS sequence"/>
</dbReference>
<evidence type="ECO:0000313" key="2">
    <source>
        <dbReference type="EMBL" id="CAI0415395.1"/>
    </source>
</evidence>
<dbReference type="InterPro" id="IPR001584">
    <property type="entry name" value="Integrase_cat-core"/>
</dbReference>
<dbReference type="PANTHER" id="PTHR37984:SF5">
    <property type="entry name" value="PROTEIN NYNRIN-LIKE"/>
    <property type="match status" value="1"/>
</dbReference>
<dbReference type="PROSITE" id="PS50994">
    <property type="entry name" value="INTEGRASE"/>
    <property type="match status" value="1"/>
</dbReference>
<organism evidence="2 3">
    <name type="scientific">Linum tenue</name>
    <dbReference type="NCBI Taxonomy" id="586396"/>
    <lineage>
        <taxon>Eukaryota</taxon>
        <taxon>Viridiplantae</taxon>
        <taxon>Streptophyta</taxon>
        <taxon>Embryophyta</taxon>
        <taxon>Tracheophyta</taxon>
        <taxon>Spermatophyta</taxon>
        <taxon>Magnoliopsida</taxon>
        <taxon>eudicotyledons</taxon>
        <taxon>Gunneridae</taxon>
        <taxon>Pentapetalae</taxon>
        <taxon>rosids</taxon>
        <taxon>fabids</taxon>
        <taxon>Malpighiales</taxon>
        <taxon>Linaceae</taxon>
        <taxon>Linum</taxon>
    </lineage>
</organism>
<dbReference type="AlphaFoldDB" id="A0AAV0K240"/>
<dbReference type="GO" id="GO:0003676">
    <property type="term" value="F:nucleic acid binding"/>
    <property type="evidence" value="ECO:0007669"/>
    <property type="project" value="InterPro"/>
</dbReference>
<feature type="domain" description="Integrase catalytic" evidence="1">
    <location>
        <begin position="1"/>
        <end position="82"/>
    </location>
</feature>
<gene>
    <name evidence="2" type="ORF">LITE_LOCUS16619</name>
</gene>
<reference evidence="2" key="1">
    <citation type="submission" date="2022-08" db="EMBL/GenBank/DDBJ databases">
        <authorList>
            <person name="Gutierrez-Valencia J."/>
        </authorList>
    </citation>
    <scope>NUCLEOTIDE SEQUENCE</scope>
</reference>
<comment type="caution">
    <text evidence="2">The sequence shown here is derived from an EMBL/GenBank/DDBJ whole genome shotgun (WGS) entry which is preliminary data.</text>
</comment>
<dbReference type="InterPro" id="IPR012337">
    <property type="entry name" value="RNaseH-like_sf"/>
</dbReference>
<accession>A0AAV0K240</accession>
<dbReference type="InterPro" id="IPR036397">
    <property type="entry name" value="RNaseH_sf"/>
</dbReference>
<dbReference type="SUPFAM" id="SSF53098">
    <property type="entry name" value="Ribonuclease H-like"/>
    <property type="match status" value="1"/>
</dbReference>
<sequence length="98" mass="11488">MQHLQEVFALAKTELKMSSAYHPQTDGQTEVVNKILEQYLRCFAHQQPRRWLAMLPWAELWYNTTYHRSIQMSPFEALYGRTPPMLVRYQSGASAVDV</sequence>
<protein>
    <recommendedName>
        <fullName evidence="1">Integrase catalytic domain-containing protein</fullName>
    </recommendedName>
</protein>
<dbReference type="InterPro" id="IPR050951">
    <property type="entry name" value="Retrovirus_Pol_polyprotein"/>
</dbReference>
<dbReference type="EMBL" id="CAMGYJ010000005">
    <property type="protein sequence ID" value="CAI0415395.1"/>
    <property type="molecule type" value="Genomic_DNA"/>
</dbReference>
<evidence type="ECO:0000259" key="1">
    <source>
        <dbReference type="PROSITE" id="PS50994"/>
    </source>
</evidence>
<proteinExistence type="predicted"/>
<keyword evidence="3" id="KW-1185">Reference proteome</keyword>
<feature type="non-terminal residue" evidence="2">
    <location>
        <position position="98"/>
    </location>
</feature>
<evidence type="ECO:0000313" key="3">
    <source>
        <dbReference type="Proteomes" id="UP001154282"/>
    </source>
</evidence>
<dbReference type="Gene3D" id="3.30.420.10">
    <property type="entry name" value="Ribonuclease H-like superfamily/Ribonuclease H"/>
    <property type="match status" value="1"/>
</dbReference>